<feature type="signal peptide" evidence="2">
    <location>
        <begin position="1"/>
        <end position="25"/>
    </location>
</feature>
<reference evidence="3" key="1">
    <citation type="submission" date="2013-03" db="EMBL/GenBank/DDBJ databases">
        <title>Immune-Related transcriptome of Coptotermes formosanus Shiraki workers: the defense mechanism.</title>
        <authorList>
            <person name="Hussain A."/>
            <person name="Li Y.F."/>
            <person name="Wen S.Y."/>
        </authorList>
    </citation>
    <scope>NUCLEOTIDE SEQUENCE</scope>
</reference>
<accession>R4UP58</accession>
<proteinExistence type="evidence at transcript level"/>
<name>R4UP58_COPFO</name>
<protein>
    <submittedName>
        <fullName evidence="3">Uncharacterized protein</fullName>
    </submittedName>
</protein>
<evidence type="ECO:0000256" key="1">
    <source>
        <dbReference type="SAM" id="MobiDB-lite"/>
    </source>
</evidence>
<evidence type="ECO:0000256" key="2">
    <source>
        <dbReference type="SAM" id="SignalP"/>
    </source>
</evidence>
<feature type="region of interest" description="Disordered" evidence="1">
    <location>
        <begin position="91"/>
        <end position="118"/>
    </location>
</feature>
<organism evidence="3">
    <name type="scientific">Coptotermes formosanus</name>
    <name type="common">Formosan subterranean termite</name>
    <dbReference type="NCBI Taxonomy" id="36987"/>
    <lineage>
        <taxon>Eukaryota</taxon>
        <taxon>Metazoa</taxon>
        <taxon>Ecdysozoa</taxon>
        <taxon>Arthropoda</taxon>
        <taxon>Hexapoda</taxon>
        <taxon>Insecta</taxon>
        <taxon>Pterygota</taxon>
        <taxon>Neoptera</taxon>
        <taxon>Polyneoptera</taxon>
        <taxon>Dictyoptera</taxon>
        <taxon>Blattodea</taxon>
        <taxon>Blattoidea</taxon>
        <taxon>Termitoidae</taxon>
        <taxon>Rhinotermitidae</taxon>
        <taxon>Coptotermes</taxon>
    </lineage>
</organism>
<dbReference type="EMBL" id="KC741161">
    <property type="protein sequence ID" value="AGM32985.1"/>
    <property type="molecule type" value="mRNA"/>
</dbReference>
<dbReference type="AlphaFoldDB" id="R4UP58"/>
<evidence type="ECO:0000313" key="3">
    <source>
        <dbReference type="EMBL" id="AGM32985.1"/>
    </source>
</evidence>
<sequence>MLKASIFVAIFAYAALFAFTGLGEAEAAPAGDPLFGLATLGATATKTVKDIADYIFKLITGSYDFSDSVAGMLSLLSDGIAKSFVSINNMNNENNNDSPNVNTAPTSTATSTTENLDE</sequence>
<keyword evidence="2" id="KW-0732">Signal</keyword>
<feature type="chain" id="PRO_5004380461" evidence="2">
    <location>
        <begin position="26"/>
        <end position="118"/>
    </location>
</feature>